<dbReference type="PANTHER" id="PTHR14978:SF0">
    <property type="entry name" value="BETA-CATENIN-LIKE PROTEIN 1"/>
    <property type="match status" value="1"/>
</dbReference>
<keyword evidence="2" id="KW-0597">Phosphoprotein</keyword>
<dbReference type="InterPro" id="IPR013180">
    <property type="entry name" value="CTNNBL1_N"/>
</dbReference>
<dbReference type="Pfam" id="PF08216">
    <property type="entry name" value="CTNNBL"/>
    <property type="match status" value="1"/>
</dbReference>
<evidence type="ECO:0000256" key="1">
    <source>
        <dbReference type="ARBA" id="ARBA00004123"/>
    </source>
</evidence>
<dbReference type="PANTHER" id="PTHR14978">
    <property type="entry name" value="BETA-CATENIN-LIKE PROTEIN 1 NUCLEAR ASSOCIATED PROTEIN"/>
    <property type="match status" value="1"/>
</dbReference>
<protein>
    <recommendedName>
        <fullName evidence="8">Beta-catenin-like protein 1 N-terminal domain-containing protein</fullName>
    </recommendedName>
</protein>
<evidence type="ECO:0000313" key="10">
    <source>
        <dbReference type="Proteomes" id="UP001383192"/>
    </source>
</evidence>
<keyword evidence="4 6" id="KW-0175">Coiled coil</keyword>
<feature type="coiled-coil region" evidence="6">
    <location>
        <begin position="502"/>
        <end position="536"/>
    </location>
</feature>
<dbReference type="InterPro" id="IPR011989">
    <property type="entry name" value="ARM-like"/>
</dbReference>
<gene>
    <name evidence="9" type="ORF">VNI00_001368</name>
</gene>
<dbReference type="EMBL" id="JAYKXP010000003">
    <property type="protein sequence ID" value="KAK7060602.1"/>
    <property type="molecule type" value="Genomic_DNA"/>
</dbReference>
<proteinExistence type="predicted"/>
<feature type="compositionally biased region" description="Polar residues" evidence="7">
    <location>
        <begin position="41"/>
        <end position="55"/>
    </location>
</feature>
<dbReference type="Proteomes" id="UP001383192">
    <property type="component" value="Unassembled WGS sequence"/>
</dbReference>
<keyword evidence="5" id="KW-0539">Nucleus</keyword>
<reference evidence="9 10" key="1">
    <citation type="submission" date="2024-01" db="EMBL/GenBank/DDBJ databases">
        <title>A draft genome for a cacao thread blight-causing isolate of Paramarasmius palmivorus.</title>
        <authorList>
            <person name="Baruah I.K."/>
            <person name="Bukari Y."/>
            <person name="Amoako-Attah I."/>
            <person name="Meinhardt L.W."/>
            <person name="Bailey B.A."/>
            <person name="Cohen S.P."/>
        </authorList>
    </citation>
    <scope>NUCLEOTIDE SEQUENCE [LARGE SCALE GENOMIC DNA]</scope>
    <source>
        <strain evidence="9 10">GH-12</strain>
    </source>
</reference>
<dbReference type="GO" id="GO:0005681">
    <property type="term" value="C:spliceosomal complex"/>
    <property type="evidence" value="ECO:0007669"/>
    <property type="project" value="TreeGrafter"/>
</dbReference>
<dbReference type="Gene3D" id="1.25.10.10">
    <property type="entry name" value="Leucine-rich Repeat Variant"/>
    <property type="match status" value="1"/>
</dbReference>
<evidence type="ECO:0000256" key="5">
    <source>
        <dbReference type="ARBA" id="ARBA00023242"/>
    </source>
</evidence>
<evidence type="ECO:0000256" key="4">
    <source>
        <dbReference type="ARBA" id="ARBA00023054"/>
    </source>
</evidence>
<keyword evidence="3" id="KW-0677">Repeat</keyword>
<accession>A0AAW0E8Y7</accession>
<evidence type="ECO:0000259" key="8">
    <source>
        <dbReference type="SMART" id="SM01156"/>
    </source>
</evidence>
<comment type="caution">
    <text evidence="9">The sequence shown here is derived from an EMBL/GenBank/DDBJ whole genome shotgun (WGS) entry which is preliminary data.</text>
</comment>
<feature type="region of interest" description="Disordered" evidence="7">
    <location>
        <begin position="1"/>
        <end position="77"/>
    </location>
</feature>
<dbReference type="SMART" id="SM01156">
    <property type="entry name" value="DUF1716"/>
    <property type="match status" value="1"/>
</dbReference>
<organism evidence="9 10">
    <name type="scientific">Paramarasmius palmivorus</name>
    <dbReference type="NCBI Taxonomy" id="297713"/>
    <lineage>
        <taxon>Eukaryota</taxon>
        <taxon>Fungi</taxon>
        <taxon>Dikarya</taxon>
        <taxon>Basidiomycota</taxon>
        <taxon>Agaricomycotina</taxon>
        <taxon>Agaricomycetes</taxon>
        <taxon>Agaricomycetidae</taxon>
        <taxon>Agaricales</taxon>
        <taxon>Marasmiineae</taxon>
        <taxon>Marasmiaceae</taxon>
        <taxon>Paramarasmius</taxon>
    </lineage>
</organism>
<name>A0AAW0E8Y7_9AGAR</name>
<keyword evidence="10" id="KW-1185">Reference proteome</keyword>
<evidence type="ECO:0000256" key="3">
    <source>
        <dbReference type="ARBA" id="ARBA00022737"/>
    </source>
</evidence>
<sequence length="633" mass="70362">MDIDKLFKAPKYPVSLSGNKRKMPDNPTPEMLKKMRMDSEAPTSTVTDIPTNGSQDKGKRKATVEDAMDEDDPDASFAPGGDADYFAEEDDEGRFFGGGLTAEQKEILNIFDNAGDPQDVPYEELSIAGIRKTLLKFERTVNKNQDQRSKYPDDPTKFIESEADLDSAIKSLLPLAQVPQVAYPELIRTNTITLLVGLLSHENADIVIDVVEVFHELTDEDVGEGDPDEEAEGESSAEALKSLIETLLENSVLELLVDNLTRLNEEEESDRQGVFHILGTFENILSFNPDLATNLVSKTSLLSWILSRIQAKKFDENRGYAAELLSIILQNNKDNRLTLGAKDGVEALLKVLSQYRKKDPADADETEFMENVFDSLCSALAEVKNKELFVQAEGPDLMVLMIKEKLQARSRAIKTLDYAMSGAAGTASCEAFIEALGLKTLFSVFMGKAAAKKKSSTSVLPASEDTSHILGIISSLFSNIASDTPERIRLLAKFVENGYEKVDRLLEIRDNARTRLKATDKEIEVQKKELQAEGEEITPEDEDSWYLQRLDGGLFTLQSVDYILAWVAMEDDGIRTHLLQMMDRRSQSLRDIVDTLRIYHDNVDDDATAKEAGAPSQKDILQSLIDALDVQSL</sequence>
<comment type="subcellular location">
    <subcellularLocation>
        <location evidence="1">Nucleus</location>
    </subcellularLocation>
</comment>
<dbReference type="InterPro" id="IPR016024">
    <property type="entry name" value="ARM-type_fold"/>
</dbReference>
<evidence type="ECO:0000256" key="7">
    <source>
        <dbReference type="SAM" id="MobiDB-lite"/>
    </source>
</evidence>
<evidence type="ECO:0000256" key="2">
    <source>
        <dbReference type="ARBA" id="ARBA00022553"/>
    </source>
</evidence>
<dbReference type="GO" id="GO:0010467">
    <property type="term" value="P:gene expression"/>
    <property type="evidence" value="ECO:0007669"/>
    <property type="project" value="UniProtKB-ARBA"/>
</dbReference>
<evidence type="ECO:0000313" key="9">
    <source>
        <dbReference type="EMBL" id="KAK7060602.1"/>
    </source>
</evidence>
<dbReference type="SUPFAM" id="SSF48371">
    <property type="entry name" value="ARM repeat"/>
    <property type="match status" value="1"/>
</dbReference>
<dbReference type="AlphaFoldDB" id="A0AAW0E8Y7"/>
<evidence type="ECO:0000256" key="6">
    <source>
        <dbReference type="SAM" id="Coils"/>
    </source>
</evidence>
<feature type="domain" description="Beta-catenin-like protein 1 N-terminal" evidence="8">
    <location>
        <begin position="100"/>
        <end position="211"/>
    </location>
</feature>
<dbReference type="FunFam" id="1.25.10.10:FF:001136">
    <property type="entry name" value="Beta-catenin-like protein 1"/>
    <property type="match status" value="1"/>
</dbReference>
<dbReference type="InterPro" id="IPR039678">
    <property type="entry name" value="CTNNBL1"/>
</dbReference>